<dbReference type="RefSeq" id="WP_209997062.1">
    <property type="nucleotide sequence ID" value="NZ_BAAAJY010000003.1"/>
</dbReference>
<dbReference type="PRINTS" id="PR01100">
    <property type="entry name" value="SHIKIMTKNASE"/>
</dbReference>
<keyword evidence="2 7" id="KW-0808">Transferase</keyword>
<evidence type="ECO:0000256" key="4">
    <source>
        <dbReference type="ARBA" id="ARBA00022777"/>
    </source>
</evidence>
<evidence type="ECO:0000256" key="1">
    <source>
        <dbReference type="ARBA" id="ARBA00022605"/>
    </source>
</evidence>
<keyword evidence="9" id="KW-1185">Reference proteome</keyword>
<comment type="subcellular location">
    <subcellularLocation>
        <location evidence="7">Cytoplasm</location>
    </subcellularLocation>
</comment>
<keyword evidence="7" id="KW-0963">Cytoplasm</keyword>
<protein>
    <recommendedName>
        <fullName evidence="7">Shikimate kinase</fullName>
        <shortName evidence="7">SK</shortName>
        <ecNumber evidence="7">2.7.1.71</ecNumber>
    </recommendedName>
</protein>
<dbReference type="Proteomes" id="UP001296993">
    <property type="component" value="Unassembled WGS sequence"/>
</dbReference>
<feature type="binding site" evidence="7">
    <location>
        <position position="34"/>
    </location>
    <ligand>
        <name>substrate</name>
    </ligand>
</feature>
<feature type="binding site" evidence="7">
    <location>
        <position position="122"/>
    </location>
    <ligand>
        <name>ATP</name>
        <dbReference type="ChEBI" id="CHEBI:30616"/>
    </ligand>
</feature>
<keyword evidence="6 7" id="KW-0057">Aromatic amino acid biosynthesis</keyword>
<feature type="binding site" evidence="7">
    <location>
        <position position="57"/>
    </location>
    <ligand>
        <name>substrate</name>
    </ligand>
</feature>
<evidence type="ECO:0000256" key="3">
    <source>
        <dbReference type="ARBA" id="ARBA00022741"/>
    </source>
</evidence>
<comment type="caution">
    <text evidence="7">Lacks conserved residue(s) required for the propagation of feature annotation.</text>
</comment>
<feature type="binding site" evidence="7">
    <location>
        <position position="85"/>
    </location>
    <ligand>
        <name>substrate</name>
    </ligand>
</feature>
<keyword evidence="4 7" id="KW-0418">Kinase</keyword>
<evidence type="ECO:0000313" key="8">
    <source>
        <dbReference type="EMBL" id="MBP2386098.1"/>
    </source>
</evidence>
<reference evidence="8 9" key="1">
    <citation type="submission" date="2021-03" db="EMBL/GenBank/DDBJ databases">
        <title>Sequencing the genomes of 1000 actinobacteria strains.</title>
        <authorList>
            <person name="Klenk H.-P."/>
        </authorList>
    </citation>
    <scope>NUCLEOTIDE SEQUENCE [LARGE SCALE GENOMIC DNA]</scope>
    <source>
        <strain evidence="8 9">DSM 15797</strain>
    </source>
</reference>
<evidence type="ECO:0000256" key="2">
    <source>
        <dbReference type="ARBA" id="ARBA00022679"/>
    </source>
</evidence>
<dbReference type="HAMAP" id="MF_00109">
    <property type="entry name" value="Shikimate_kinase"/>
    <property type="match status" value="1"/>
</dbReference>
<gene>
    <name evidence="7" type="primary">aroK</name>
    <name evidence="8" type="ORF">JOF47_001609</name>
</gene>
<dbReference type="GO" id="GO:0004765">
    <property type="term" value="F:shikimate kinase activity"/>
    <property type="evidence" value="ECO:0007669"/>
    <property type="project" value="UniProtKB-EC"/>
</dbReference>
<comment type="pathway">
    <text evidence="7">Metabolic intermediate biosynthesis; chorismate biosynthesis; chorismate from D-erythrose 4-phosphate and phosphoenolpyruvate: step 5/7.</text>
</comment>
<keyword evidence="3 7" id="KW-0547">Nucleotide-binding</keyword>
<evidence type="ECO:0000256" key="5">
    <source>
        <dbReference type="ARBA" id="ARBA00022840"/>
    </source>
</evidence>
<sequence>MTRTIFLIGPMASGKSAVGAELARLLDTQALDTDALVVRDHGPIPEIFASRGEAGFRGLETEALRGAAESSRAAGPAPLVVATGGGAVLAPENQRILAEGFTVYLYTDAATVAHRIDGDTTRPLLAGAAAGNTPDGVCADAESRAAEALESWSRIFAERADTYEKCADLRIDTRTLGPAEIAEAIVTAYRDTGH</sequence>
<comment type="catalytic activity">
    <reaction evidence="7">
        <text>shikimate + ATP = 3-phosphoshikimate + ADP + H(+)</text>
        <dbReference type="Rhea" id="RHEA:13121"/>
        <dbReference type="ChEBI" id="CHEBI:15378"/>
        <dbReference type="ChEBI" id="CHEBI:30616"/>
        <dbReference type="ChEBI" id="CHEBI:36208"/>
        <dbReference type="ChEBI" id="CHEBI:145989"/>
        <dbReference type="ChEBI" id="CHEBI:456216"/>
        <dbReference type="EC" id="2.7.1.71"/>
    </reaction>
</comment>
<comment type="subunit">
    <text evidence="7">Monomer.</text>
</comment>
<dbReference type="InterPro" id="IPR027417">
    <property type="entry name" value="P-loop_NTPase"/>
</dbReference>
<keyword evidence="7" id="KW-0460">Magnesium</keyword>
<keyword evidence="7" id="KW-0479">Metal-binding</keyword>
<feature type="binding site" evidence="7">
    <location>
        <begin position="12"/>
        <end position="17"/>
    </location>
    <ligand>
        <name>ATP</name>
        <dbReference type="ChEBI" id="CHEBI:30616"/>
    </ligand>
</feature>
<dbReference type="Pfam" id="PF01202">
    <property type="entry name" value="SKI"/>
    <property type="match status" value="1"/>
</dbReference>
<dbReference type="InterPro" id="IPR000623">
    <property type="entry name" value="Shikimate_kinase/TSH1"/>
</dbReference>
<proteinExistence type="inferred from homology"/>
<comment type="caution">
    <text evidence="8">The sequence shown here is derived from an EMBL/GenBank/DDBJ whole genome shotgun (WGS) entry which is preliminary data.</text>
</comment>
<organism evidence="8 9">
    <name type="scientific">Paeniglutamicibacter kerguelensis</name>
    <dbReference type="NCBI Taxonomy" id="254788"/>
    <lineage>
        <taxon>Bacteria</taxon>
        <taxon>Bacillati</taxon>
        <taxon>Actinomycetota</taxon>
        <taxon>Actinomycetes</taxon>
        <taxon>Micrococcales</taxon>
        <taxon>Micrococcaceae</taxon>
        <taxon>Paeniglutamicibacter</taxon>
    </lineage>
</organism>
<evidence type="ECO:0000256" key="6">
    <source>
        <dbReference type="ARBA" id="ARBA00023141"/>
    </source>
</evidence>
<dbReference type="PANTHER" id="PTHR21087:SF16">
    <property type="entry name" value="SHIKIMATE KINASE 1, CHLOROPLASTIC"/>
    <property type="match status" value="1"/>
</dbReference>
<keyword evidence="5 7" id="KW-0067">ATP-binding</keyword>
<dbReference type="InterPro" id="IPR031322">
    <property type="entry name" value="Shikimate/glucono_kinase"/>
</dbReference>
<name>A0ABS4XC90_9MICC</name>
<comment type="cofactor">
    <cofactor evidence="7">
        <name>Mg(2+)</name>
        <dbReference type="ChEBI" id="CHEBI:18420"/>
    </cofactor>
    <text evidence="7">Binds 1 Mg(2+) ion per subunit.</text>
</comment>
<keyword evidence="1 7" id="KW-0028">Amino-acid biosynthesis</keyword>
<dbReference type="EMBL" id="JAGIOF010000001">
    <property type="protein sequence ID" value="MBP2386098.1"/>
    <property type="molecule type" value="Genomic_DNA"/>
</dbReference>
<dbReference type="EC" id="2.7.1.71" evidence="7"/>
<comment type="similarity">
    <text evidence="7">Belongs to the shikimate kinase family.</text>
</comment>
<comment type="function">
    <text evidence="7">Catalyzes the specific phosphorylation of the 3-hydroxyl group of shikimic acid using ATP as a cosubstrate.</text>
</comment>
<feature type="binding site" evidence="7">
    <location>
        <position position="159"/>
    </location>
    <ligand>
        <name>substrate</name>
    </ligand>
</feature>
<dbReference type="PANTHER" id="PTHR21087">
    <property type="entry name" value="SHIKIMATE KINASE"/>
    <property type="match status" value="1"/>
</dbReference>
<dbReference type="SUPFAM" id="SSF52540">
    <property type="entry name" value="P-loop containing nucleoside triphosphate hydrolases"/>
    <property type="match status" value="1"/>
</dbReference>
<evidence type="ECO:0000313" key="9">
    <source>
        <dbReference type="Proteomes" id="UP001296993"/>
    </source>
</evidence>
<evidence type="ECO:0000256" key="7">
    <source>
        <dbReference type="HAMAP-Rule" id="MF_00109"/>
    </source>
</evidence>
<feature type="binding site" evidence="7">
    <location>
        <position position="16"/>
    </location>
    <ligand>
        <name>Mg(2+)</name>
        <dbReference type="ChEBI" id="CHEBI:18420"/>
    </ligand>
</feature>
<accession>A0ABS4XC90</accession>
<dbReference type="CDD" id="cd00464">
    <property type="entry name" value="SK"/>
    <property type="match status" value="1"/>
</dbReference>
<dbReference type="Gene3D" id="3.40.50.300">
    <property type="entry name" value="P-loop containing nucleotide triphosphate hydrolases"/>
    <property type="match status" value="1"/>
</dbReference>